<dbReference type="Proteomes" id="UP001165960">
    <property type="component" value="Unassembled WGS sequence"/>
</dbReference>
<protein>
    <submittedName>
        <fullName evidence="1">Uncharacterized protein</fullName>
    </submittedName>
</protein>
<comment type="caution">
    <text evidence="1">The sequence shown here is derived from an EMBL/GenBank/DDBJ whole genome shotgun (WGS) entry which is preliminary data.</text>
</comment>
<sequence>MELETKTERKRRLNREFQRKYRERIKLRAQLAAAKPVGELTEELNLEAYKSDIAKATSIHVSIAGPPIVSREKVGDTPIATSASLSKRSHLCPSIQRTWSRLETERLVKRKFLYTGPSPLVSL</sequence>
<gene>
    <name evidence="1" type="ORF">DSO57_1029358</name>
</gene>
<reference evidence="1" key="1">
    <citation type="submission" date="2022-04" db="EMBL/GenBank/DDBJ databases">
        <title>Genome of the entomopathogenic fungus Entomophthora muscae.</title>
        <authorList>
            <person name="Elya C."/>
            <person name="Lovett B.R."/>
            <person name="Lee E."/>
            <person name="Macias A.M."/>
            <person name="Hajek A.E."/>
            <person name="De Bivort B.L."/>
            <person name="Kasson M.T."/>
            <person name="De Fine Licht H.H."/>
            <person name="Stajich J.E."/>
        </authorList>
    </citation>
    <scope>NUCLEOTIDE SEQUENCE</scope>
    <source>
        <strain evidence="1">Berkeley</strain>
    </source>
</reference>
<evidence type="ECO:0000313" key="1">
    <source>
        <dbReference type="EMBL" id="KAJ9048963.1"/>
    </source>
</evidence>
<organism evidence="1 2">
    <name type="scientific">Entomophthora muscae</name>
    <dbReference type="NCBI Taxonomy" id="34485"/>
    <lineage>
        <taxon>Eukaryota</taxon>
        <taxon>Fungi</taxon>
        <taxon>Fungi incertae sedis</taxon>
        <taxon>Zoopagomycota</taxon>
        <taxon>Entomophthoromycotina</taxon>
        <taxon>Entomophthoromycetes</taxon>
        <taxon>Entomophthorales</taxon>
        <taxon>Entomophthoraceae</taxon>
        <taxon>Entomophthora</taxon>
    </lineage>
</organism>
<evidence type="ECO:0000313" key="2">
    <source>
        <dbReference type="Proteomes" id="UP001165960"/>
    </source>
</evidence>
<keyword evidence="2" id="KW-1185">Reference proteome</keyword>
<proteinExistence type="predicted"/>
<accession>A0ACC2RFV5</accession>
<name>A0ACC2RFV5_9FUNG</name>
<dbReference type="EMBL" id="QTSX02007293">
    <property type="protein sequence ID" value="KAJ9048963.1"/>
    <property type="molecule type" value="Genomic_DNA"/>
</dbReference>